<dbReference type="Proteomes" id="UP000515163">
    <property type="component" value="Unplaced"/>
</dbReference>
<dbReference type="OrthoDB" id="9979103at2759"/>
<dbReference type="FunCoup" id="A0A6P8HHU1">
    <property type="interactions" value="299"/>
</dbReference>
<dbReference type="PANTHER" id="PTHR39654">
    <property type="entry name" value="LEUCINE-RICH REPEAT-CONTAINING PROTEIN 75A-LIKE ISOFORM X1"/>
    <property type="match status" value="1"/>
</dbReference>
<evidence type="ECO:0000313" key="1">
    <source>
        <dbReference type="Proteomes" id="UP000515163"/>
    </source>
</evidence>
<dbReference type="SUPFAM" id="SSF52047">
    <property type="entry name" value="RNI-like"/>
    <property type="match status" value="1"/>
</dbReference>
<gene>
    <name evidence="2" type="primary">LOC116292270</name>
</gene>
<evidence type="ECO:0000313" key="2">
    <source>
        <dbReference type="RefSeq" id="XP_031555411.1"/>
    </source>
</evidence>
<dbReference type="AlphaFoldDB" id="A0A6P8HHU1"/>
<proteinExistence type="predicted"/>
<sequence length="302" mass="35787">MGQVCCCTIETVEIPFYPFHERVHILRKIEDNLERGYHDDAKYLVTQLCKNLQVTRETKLISNLGLVDLLQLPDFLVDRQAHDFLRRLQEALSDKNIRHAVHVCKHLISYFNFKITKDNEHDIDRVNRKSLASKNRHEVRITGVNLAYEKNFKLIKAMISRNPKLRKITISFCGLTTNQAYQLLVLLSKEKHLYYIGFRGNELTNRFVNILQTLLEDSKNFPVLCWVELKNNNRINWLPEDLMILLRKRWRKRFRDSKFCKHDKEDASMMAAIEAVVLLNERIKRHALEQKDNPEQQQQTTC</sequence>
<reference evidence="2" key="1">
    <citation type="submission" date="2025-08" db="UniProtKB">
        <authorList>
            <consortium name="RefSeq"/>
        </authorList>
    </citation>
    <scope>IDENTIFICATION</scope>
    <source>
        <tissue evidence="2">Tentacle</tissue>
    </source>
</reference>
<keyword evidence="1" id="KW-1185">Reference proteome</keyword>
<dbReference type="GeneID" id="116292270"/>
<protein>
    <submittedName>
        <fullName evidence="2">Leucine-rich repeat-containing protein 75B-like</fullName>
    </submittedName>
</protein>
<organism evidence="1 2">
    <name type="scientific">Actinia tenebrosa</name>
    <name type="common">Australian red waratah sea anemone</name>
    <dbReference type="NCBI Taxonomy" id="6105"/>
    <lineage>
        <taxon>Eukaryota</taxon>
        <taxon>Metazoa</taxon>
        <taxon>Cnidaria</taxon>
        <taxon>Anthozoa</taxon>
        <taxon>Hexacorallia</taxon>
        <taxon>Actiniaria</taxon>
        <taxon>Actiniidae</taxon>
        <taxon>Actinia</taxon>
    </lineage>
</organism>
<dbReference type="KEGG" id="aten:116292270"/>
<dbReference type="RefSeq" id="XP_031555411.1">
    <property type="nucleotide sequence ID" value="XM_031699551.1"/>
</dbReference>
<name>A0A6P8HHU1_ACTTE</name>
<dbReference type="InParanoid" id="A0A6P8HHU1"/>
<accession>A0A6P8HHU1</accession>
<dbReference type="PANTHER" id="PTHR39654:SF2">
    <property type="entry name" value="LEUCINE-RICH REPEAT-CONTAINING PROTEIN 75A-LIKE ISOFORM X1"/>
    <property type="match status" value="1"/>
</dbReference>
<dbReference type="Gene3D" id="3.80.10.10">
    <property type="entry name" value="Ribonuclease Inhibitor"/>
    <property type="match status" value="1"/>
</dbReference>
<dbReference type="InterPro" id="IPR032675">
    <property type="entry name" value="LRR_dom_sf"/>
</dbReference>